<reference evidence="7 8" key="1">
    <citation type="submission" date="2018-06" db="EMBL/GenBank/DDBJ databases">
        <authorList>
            <consortium name="Pathogen Informatics"/>
            <person name="Doyle S."/>
        </authorList>
    </citation>
    <scope>NUCLEOTIDE SEQUENCE [LARGE SCALE GENOMIC DNA]</scope>
    <source>
        <strain evidence="7 8">NCTC4837</strain>
    </source>
</reference>
<dbReference type="Gene3D" id="3.40.720.10">
    <property type="entry name" value="Alkaline Phosphatase, subunit A"/>
    <property type="match status" value="1"/>
</dbReference>
<accession>A0A2X2HQA8</accession>
<dbReference type="PANTHER" id="PTHR42693">
    <property type="entry name" value="ARYLSULFATASE FAMILY MEMBER"/>
    <property type="match status" value="1"/>
</dbReference>
<gene>
    <name evidence="7" type="primary">aslA_1</name>
    <name evidence="7" type="ORF">NCTC4837_01259</name>
</gene>
<keyword evidence="4" id="KW-0732">Signal</keyword>
<comment type="similarity">
    <text evidence="2">Belongs to the sulfatase family.</text>
</comment>
<comment type="cofactor">
    <cofactor evidence="1">
        <name>Ca(2+)</name>
        <dbReference type="ChEBI" id="CHEBI:29108"/>
    </cofactor>
</comment>
<dbReference type="Proteomes" id="UP000251082">
    <property type="component" value="Unassembled WGS sequence"/>
</dbReference>
<organism evidence="7 8">
    <name type="scientific">Shigella dysenteriae</name>
    <dbReference type="NCBI Taxonomy" id="622"/>
    <lineage>
        <taxon>Bacteria</taxon>
        <taxon>Pseudomonadati</taxon>
        <taxon>Pseudomonadota</taxon>
        <taxon>Gammaproteobacteria</taxon>
        <taxon>Enterobacterales</taxon>
        <taxon>Enterobacteriaceae</taxon>
        <taxon>Shigella</taxon>
    </lineage>
</organism>
<dbReference type="InterPro" id="IPR050738">
    <property type="entry name" value="Sulfatase"/>
</dbReference>
<keyword evidence="3" id="KW-0479">Metal-binding</keyword>
<dbReference type="AlphaFoldDB" id="A0A2X2HQA8"/>
<evidence type="ECO:0000256" key="2">
    <source>
        <dbReference type="ARBA" id="ARBA00008779"/>
    </source>
</evidence>
<evidence type="ECO:0000256" key="1">
    <source>
        <dbReference type="ARBA" id="ARBA00001913"/>
    </source>
</evidence>
<dbReference type="SUPFAM" id="SSF53649">
    <property type="entry name" value="Alkaline phosphatase-like"/>
    <property type="match status" value="1"/>
</dbReference>
<keyword evidence="5" id="KW-0378">Hydrolase</keyword>
<keyword evidence="6" id="KW-0106">Calcium</keyword>
<name>A0A2X2HQA8_SHIDY</name>
<evidence type="ECO:0000313" key="7">
    <source>
        <dbReference type="EMBL" id="SPZ69023.1"/>
    </source>
</evidence>
<evidence type="ECO:0000256" key="6">
    <source>
        <dbReference type="ARBA" id="ARBA00022837"/>
    </source>
</evidence>
<evidence type="ECO:0000256" key="5">
    <source>
        <dbReference type="ARBA" id="ARBA00022801"/>
    </source>
</evidence>
<dbReference type="GO" id="GO:0004065">
    <property type="term" value="F:arylsulfatase activity"/>
    <property type="evidence" value="ECO:0007669"/>
    <property type="project" value="TreeGrafter"/>
</dbReference>
<dbReference type="Gene3D" id="3.30.1120.10">
    <property type="match status" value="1"/>
</dbReference>
<evidence type="ECO:0000313" key="8">
    <source>
        <dbReference type="Proteomes" id="UP000251082"/>
    </source>
</evidence>
<dbReference type="InterPro" id="IPR017850">
    <property type="entry name" value="Alkaline_phosphatase_core_sf"/>
</dbReference>
<dbReference type="GO" id="GO:0046872">
    <property type="term" value="F:metal ion binding"/>
    <property type="evidence" value="ECO:0007669"/>
    <property type="project" value="UniProtKB-KW"/>
</dbReference>
<evidence type="ECO:0000256" key="3">
    <source>
        <dbReference type="ARBA" id="ARBA00022723"/>
    </source>
</evidence>
<dbReference type="EMBL" id="UAUQ01000003">
    <property type="protein sequence ID" value="SPZ69023.1"/>
    <property type="molecule type" value="Genomic_DNA"/>
</dbReference>
<evidence type="ECO:0000256" key="4">
    <source>
        <dbReference type="ARBA" id="ARBA00022729"/>
    </source>
</evidence>
<proteinExistence type="inferred from homology"/>
<sequence>MAVTAAKSVMAFRVLTMAVDLCRLTTRTMNVNAGHERTSKARIIHQIQLIRGITWKGMIQPRKSDGIVDLADLFPTALDLAGHPGAKVANLVPKTTFIDGVDQTSFFLGTNGQSNRKAEHYFLNGKLAAVRMDEFKYHVLIQQPYAYTQSGYQGGFTGTVMQTAGSSVFNLYTDPQESDSIGVRHIPMGVPLQTEMHAYMEILKKYPPRAQIKSD</sequence>
<dbReference type="PANTHER" id="PTHR42693:SF42">
    <property type="entry name" value="ARYLSULFATASE G"/>
    <property type="match status" value="1"/>
</dbReference>
<protein>
    <submittedName>
        <fullName evidence="7">Arylsulfatase</fullName>
    </submittedName>
</protein>